<evidence type="ECO:0000313" key="3">
    <source>
        <dbReference type="Proteomes" id="UP000215289"/>
    </source>
</evidence>
<evidence type="ECO:0000313" key="2">
    <source>
        <dbReference type="EMBL" id="RLL96895.1"/>
    </source>
</evidence>
<organism evidence="2 3">
    <name type="scientific">Aspergillus turcosus</name>
    <dbReference type="NCBI Taxonomy" id="1245748"/>
    <lineage>
        <taxon>Eukaryota</taxon>
        <taxon>Fungi</taxon>
        <taxon>Dikarya</taxon>
        <taxon>Ascomycota</taxon>
        <taxon>Pezizomycotina</taxon>
        <taxon>Eurotiomycetes</taxon>
        <taxon>Eurotiomycetidae</taxon>
        <taxon>Eurotiales</taxon>
        <taxon>Aspergillaceae</taxon>
        <taxon>Aspergillus</taxon>
        <taxon>Aspergillus subgen. Fumigati</taxon>
    </lineage>
</organism>
<name>A0A229YRC2_9EURO</name>
<evidence type="ECO:0008006" key="4">
    <source>
        <dbReference type="Google" id="ProtNLM"/>
    </source>
</evidence>
<dbReference type="OrthoDB" id="3469225at2759"/>
<sequence>MFTFIDHDDDLSSKRIKDANARKAIRSHVMRDVRRRERLAGLKRVSKRESRLNQPLPLSASTSPQAESATSEYLLEAGVASPLSASSLADSNPGRSRLSSPQERRRPIVWRAGYSAPPTPSPSPLAFPPSWLLDPFDSLPGADEAPSMVARLVFYWKSVFVPMTFPEEHKINEQAETGLMVKSSFSDPGSFFGLMAMCAAHQAVLAGYHIDLSRGPDSSRPIGPHADYYFMKDRCMREMNAKMRDSNRALSDESFDTIVNLLTSTVRITFSELHFPSGLALGMFDETRIHLGGLKGMVESRGGLMADSIHRSSTLAAIITSDVKSASGLMTKPLFRLPWDPRPVPSSVQQRIRPPAPSVLRRLGAAFFANNLLSLPLRRILHVMRDIVLYSQAYRENPASIYPEDHDLFRVVNCETEHQLLSYIYTELGHQGLPFGTQLDISPIEAVTRVACICFLNQFLIVSPPSSGLGRALTKHLKAAMSSCSLSLGPKTRKDIYGLLAWVLFIGAQGSAGQVERPWFIGRLARLAMIRGWQNWEDVADVLADYFYLRDFHGATWKSAWEEAVTGLLSERRIGVC</sequence>
<dbReference type="InterPro" id="IPR021858">
    <property type="entry name" value="Fun_TF"/>
</dbReference>
<accession>A0A229YRC2</accession>
<comment type="caution">
    <text evidence="2">The sequence shown here is derived from an EMBL/GenBank/DDBJ whole genome shotgun (WGS) entry which is preliminary data.</text>
</comment>
<evidence type="ECO:0000256" key="1">
    <source>
        <dbReference type="SAM" id="MobiDB-lite"/>
    </source>
</evidence>
<dbReference type="Pfam" id="PF11951">
    <property type="entry name" value="Fungal_trans_2"/>
    <property type="match status" value="1"/>
</dbReference>
<dbReference type="Proteomes" id="UP000215289">
    <property type="component" value="Unassembled WGS sequence"/>
</dbReference>
<dbReference type="PANTHER" id="PTHR37540">
    <property type="entry name" value="TRANSCRIPTION FACTOR (ACR-2), PUTATIVE-RELATED-RELATED"/>
    <property type="match status" value="1"/>
</dbReference>
<keyword evidence="3" id="KW-1185">Reference proteome</keyword>
<protein>
    <recommendedName>
        <fullName evidence="4">Tachykinin family protein</fullName>
    </recommendedName>
</protein>
<dbReference type="EMBL" id="NIDN02000095">
    <property type="protein sequence ID" value="RLL96895.1"/>
    <property type="molecule type" value="Genomic_DNA"/>
</dbReference>
<gene>
    <name evidence="2" type="ORF">CFD26_101557</name>
</gene>
<feature type="compositionally biased region" description="Polar residues" evidence="1">
    <location>
        <begin position="59"/>
        <end position="69"/>
    </location>
</feature>
<dbReference type="AlphaFoldDB" id="A0A229YRC2"/>
<proteinExistence type="predicted"/>
<dbReference type="PANTHER" id="PTHR37540:SF5">
    <property type="entry name" value="TRANSCRIPTION FACTOR DOMAIN-CONTAINING PROTEIN"/>
    <property type="match status" value="1"/>
</dbReference>
<reference evidence="2 3" key="1">
    <citation type="submission" date="2018-08" db="EMBL/GenBank/DDBJ databases">
        <title>Draft genome sequences of two Aspergillus turcosus clinical strains isolated from bronchoalveolar lavage fluid: one azole-susceptible and the other azole-resistant.</title>
        <authorList>
            <person name="Parent-Michaud M."/>
            <person name="Dufresne P.J."/>
            <person name="Fournier E."/>
            <person name="Martineau C."/>
            <person name="Moreira S."/>
            <person name="Perkins V."/>
            <person name="De Repentigny L."/>
            <person name="Dufresne S.F."/>
        </authorList>
    </citation>
    <scope>NUCLEOTIDE SEQUENCE [LARGE SCALE GENOMIC DNA]</scope>
    <source>
        <strain evidence="2">HMR AF 1038</strain>
    </source>
</reference>
<feature type="region of interest" description="Disordered" evidence="1">
    <location>
        <begin position="40"/>
        <end position="69"/>
    </location>
</feature>